<dbReference type="Pfam" id="PF03061">
    <property type="entry name" value="4HBT"/>
    <property type="match status" value="1"/>
</dbReference>
<dbReference type="InterPro" id="IPR052061">
    <property type="entry name" value="PTE-AB_protein"/>
</dbReference>
<dbReference type="EMBL" id="JAHMHR010000024">
    <property type="protein sequence ID" value="KAK1674817.1"/>
    <property type="molecule type" value="Genomic_DNA"/>
</dbReference>
<organism evidence="3 4">
    <name type="scientific">Colletotrichum godetiae</name>
    <dbReference type="NCBI Taxonomy" id="1209918"/>
    <lineage>
        <taxon>Eukaryota</taxon>
        <taxon>Fungi</taxon>
        <taxon>Dikarya</taxon>
        <taxon>Ascomycota</taxon>
        <taxon>Pezizomycotina</taxon>
        <taxon>Sordariomycetes</taxon>
        <taxon>Hypocreomycetidae</taxon>
        <taxon>Glomerellales</taxon>
        <taxon>Glomerellaceae</taxon>
        <taxon>Colletotrichum</taxon>
        <taxon>Colletotrichum acutatum species complex</taxon>
    </lineage>
</organism>
<proteinExistence type="predicted"/>
<feature type="domain" description="Thioesterase" evidence="2">
    <location>
        <begin position="126"/>
        <end position="202"/>
    </location>
</feature>
<reference evidence="3" key="1">
    <citation type="submission" date="2021-06" db="EMBL/GenBank/DDBJ databases">
        <title>Comparative genomics, transcriptomics and evolutionary studies reveal genomic signatures of adaptation to plant cell wall in hemibiotrophic fungi.</title>
        <authorList>
            <consortium name="DOE Joint Genome Institute"/>
            <person name="Baroncelli R."/>
            <person name="Diaz J.F."/>
            <person name="Benocci T."/>
            <person name="Peng M."/>
            <person name="Battaglia E."/>
            <person name="Haridas S."/>
            <person name="Andreopoulos W."/>
            <person name="Labutti K."/>
            <person name="Pangilinan J."/>
            <person name="Floch G.L."/>
            <person name="Makela M.R."/>
            <person name="Henrissat B."/>
            <person name="Grigoriev I.V."/>
            <person name="Crouch J.A."/>
            <person name="De Vries R.P."/>
            <person name="Sukno S.A."/>
            <person name="Thon M.R."/>
        </authorList>
    </citation>
    <scope>NUCLEOTIDE SEQUENCE</scope>
    <source>
        <strain evidence="3">CBS 193.32</strain>
    </source>
</reference>
<dbReference type="PANTHER" id="PTHR47260">
    <property type="entry name" value="UPF0644 PROTEIN PB2B4.06"/>
    <property type="match status" value="1"/>
</dbReference>
<protein>
    <submittedName>
        <fullName evidence="3">Thioesterase superfamily protein</fullName>
    </submittedName>
</protein>
<evidence type="ECO:0000259" key="2">
    <source>
        <dbReference type="Pfam" id="PF03061"/>
    </source>
</evidence>
<dbReference type="Proteomes" id="UP001224890">
    <property type="component" value="Unassembled WGS sequence"/>
</dbReference>
<dbReference type="InterPro" id="IPR006683">
    <property type="entry name" value="Thioestr_dom"/>
</dbReference>
<sequence length="217" mass="23727">MKSANPDVQHFLAIPWCAAHLNEPDTVRDTAPSRFPKQNTEDQLFSTTLNTADTIAAFLTLYKRPSSSPPPASSSDPTTSPSTTSTTPNDDASNDAADSSPTTLIRQLKALLTLRSGVNGYPSVSHGGIVATILDETIGLVFPVNKSNGLIPDAAYMTAYLNVTYVRPVRTPQTVLCVVEVTRVVGRKWWIEARIEDERREVLARAESLYVRLVEKL</sequence>
<dbReference type="CDD" id="cd03443">
    <property type="entry name" value="PaaI_thioesterase"/>
    <property type="match status" value="1"/>
</dbReference>
<dbReference type="InterPro" id="IPR029069">
    <property type="entry name" value="HotDog_dom_sf"/>
</dbReference>
<keyword evidence="4" id="KW-1185">Reference proteome</keyword>
<dbReference type="PANTHER" id="PTHR47260:SF6">
    <property type="entry name" value="THIOESTERASE DOMAIN-CONTAINING PROTEIN"/>
    <property type="match status" value="1"/>
</dbReference>
<comment type="caution">
    <text evidence="3">The sequence shown here is derived from an EMBL/GenBank/DDBJ whole genome shotgun (WGS) entry which is preliminary data.</text>
</comment>
<accession>A0AAJ0AJ24</accession>
<feature type="compositionally biased region" description="Low complexity" evidence="1">
    <location>
        <begin position="73"/>
        <end position="100"/>
    </location>
</feature>
<dbReference type="GeneID" id="85459631"/>
<evidence type="ECO:0000313" key="4">
    <source>
        <dbReference type="Proteomes" id="UP001224890"/>
    </source>
</evidence>
<name>A0AAJ0AJ24_9PEZI</name>
<dbReference type="Gene3D" id="3.10.129.10">
    <property type="entry name" value="Hotdog Thioesterase"/>
    <property type="match status" value="1"/>
</dbReference>
<dbReference type="SUPFAM" id="SSF54637">
    <property type="entry name" value="Thioesterase/thiol ester dehydrase-isomerase"/>
    <property type="match status" value="1"/>
</dbReference>
<evidence type="ECO:0000313" key="3">
    <source>
        <dbReference type="EMBL" id="KAK1674817.1"/>
    </source>
</evidence>
<dbReference type="RefSeq" id="XP_060428820.1">
    <property type="nucleotide sequence ID" value="XM_060575105.1"/>
</dbReference>
<feature type="region of interest" description="Disordered" evidence="1">
    <location>
        <begin position="64"/>
        <end position="100"/>
    </location>
</feature>
<dbReference type="AlphaFoldDB" id="A0AAJ0AJ24"/>
<gene>
    <name evidence="3" type="ORF">BDP55DRAFT_666390</name>
</gene>
<evidence type="ECO:0000256" key="1">
    <source>
        <dbReference type="SAM" id="MobiDB-lite"/>
    </source>
</evidence>